<dbReference type="KEGG" id="bok:DM82_1279"/>
<feature type="compositionally biased region" description="Basic and acidic residues" evidence="1">
    <location>
        <begin position="80"/>
        <end position="93"/>
    </location>
</feature>
<protein>
    <submittedName>
        <fullName evidence="2">CbiG</fullName>
    </submittedName>
</protein>
<dbReference type="AlphaFoldDB" id="A0AAI8B5M7"/>
<dbReference type="EMBL" id="CP008726">
    <property type="protein sequence ID" value="AIO66021.1"/>
    <property type="molecule type" value="Genomic_DNA"/>
</dbReference>
<name>A0AAI8B5M7_9BURK</name>
<sequence length="264" mass="28281">MPAGMRRSRRRIACAMHSLTVAGAAQVGGPRRGDAPCFPFNCVRQNPHASTKTRASVGARARRVKADKRRRGRGAAAGMSRDRRPTVRPAADVDRCGAGDLRRIERHRAADASNRDCPPRRAPSACRPRAVGAVLSYARVRCPSARSRAQSNGKQEAASPRSLCCPRNGTPPATRTPRSRIPPSRHCPRHGREGGGMASGQPGYRPTQGASRARRTPDPAGDGTGRATHGAPAPEPAADCRDHMIPSDSRRRNPRARASRAAAR</sequence>
<evidence type="ECO:0000313" key="2">
    <source>
        <dbReference type="EMBL" id="AIO66021.1"/>
    </source>
</evidence>
<evidence type="ECO:0000313" key="3">
    <source>
        <dbReference type="Proteomes" id="UP000029424"/>
    </source>
</evidence>
<feature type="compositionally biased region" description="Basic and acidic residues" evidence="1">
    <location>
        <begin position="107"/>
        <end position="119"/>
    </location>
</feature>
<organism evidence="2 3">
    <name type="scientific">Burkholderia oklahomensis</name>
    <dbReference type="NCBI Taxonomy" id="342113"/>
    <lineage>
        <taxon>Bacteria</taxon>
        <taxon>Pseudomonadati</taxon>
        <taxon>Pseudomonadota</taxon>
        <taxon>Betaproteobacteria</taxon>
        <taxon>Burkholderiales</taxon>
        <taxon>Burkholderiaceae</taxon>
        <taxon>Burkholderia</taxon>
        <taxon>pseudomallei group</taxon>
    </lineage>
</organism>
<gene>
    <name evidence="2" type="ORF">DM82_1279</name>
</gene>
<dbReference type="Proteomes" id="UP000029424">
    <property type="component" value="Chromosome 1"/>
</dbReference>
<feature type="region of interest" description="Disordered" evidence="1">
    <location>
        <begin position="145"/>
        <end position="264"/>
    </location>
</feature>
<feature type="compositionally biased region" description="Low complexity" evidence="1">
    <location>
        <begin position="170"/>
        <end position="184"/>
    </location>
</feature>
<feature type="compositionally biased region" description="Basic and acidic residues" evidence="1">
    <location>
        <begin position="238"/>
        <end position="251"/>
    </location>
</feature>
<keyword evidence="3" id="KW-1185">Reference proteome</keyword>
<feature type="region of interest" description="Disordered" evidence="1">
    <location>
        <begin position="49"/>
        <end position="93"/>
    </location>
</feature>
<feature type="region of interest" description="Disordered" evidence="1">
    <location>
        <begin position="107"/>
        <end position="126"/>
    </location>
</feature>
<accession>A0AAI8B5M7</accession>
<feature type="compositionally biased region" description="Basic residues" evidence="1">
    <location>
        <begin position="252"/>
        <end position="264"/>
    </location>
</feature>
<feature type="compositionally biased region" description="Basic residues" evidence="1">
    <location>
        <begin position="60"/>
        <end position="73"/>
    </location>
</feature>
<reference evidence="2 3" key="1">
    <citation type="submission" date="2014-06" db="EMBL/GenBank/DDBJ databases">
        <authorList>
            <person name="Bishop-Lilly K.A."/>
            <person name="Broomall S.M."/>
            <person name="Chain P.S."/>
            <person name="Chertkov O."/>
            <person name="Coyne S.R."/>
            <person name="Daligault H.E."/>
            <person name="Davenport K.W."/>
            <person name="Erkkila T."/>
            <person name="Frey K.G."/>
            <person name="Gibbons H.S."/>
            <person name="Gu W."/>
            <person name="Jaissle J."/>
            <person name="Johnson S.L."/>
            <person name="Koroleva G.I."/>
            <person name="Ladner J.T."/>
            <person name="Lo C.-C."/>
            <person name="Minogue T.D."/>
            <person name="Munk C."/>
            <person name="Palacios G.F."/>
            <person name="Redden C.L."/>
            <person name="Rosenzweig C.N."/>
            <person name="Scholz M.B."/>
            <person name="Teshima H."/>
            <person name="Xu Y."/>
        </authorList>
    </citation>
    <scope>NUCLEOTIDE SEQUENCE [LARGE SCALE GENOMIC DNA]</scope>
    <source>
        <strain evidence="2 3">EO147</strain>
    </source>
</reference>
<proteinExistence type="predicted"/>
<evidence type="ECO:0000256" key="1">
    <source>
        <dbReference type="SAM" id="MobiDB-lite"/>
    </source>
</evidence>